<feature type="domain" description="PKD" evidence="1">
    <location>
        <begin position="54"/>
        <end position="117"/>
    </location>
</feature>
<dbReference type="SMART" id="SM00089">
    <property type="entry name" value="PKD"/>
    <property type="match status" value="1"/>
</dbReference>
<dbReference type="AlphaFoldDB" id="A0A0F9G704"/>
<organism evidence="2">
    <name type="scientific">marine sediment metagenome</name>
    <dbReference type="NCBI Taxonomy" id="412755"/>
    <lineage>
        <taxon>unclassified sequences</taxon>
        <taxon>metagenomes</taxon>
        <taxon>ecological metagenomes</taxon>
    </lineage>
</organism>
<dbReference type="CDD" id="cd00146">
    <property type="entry name" value="PKD"/>
    <property type="match status" value="1"/>
</dbReference>
<protein>
    <recommendedName>
        <fullName evidence="1">PKD domain-containing protein</fullName>
    </recommendedName>
</protein>
<name>A0A0F9G704_9ZZZZ</name>
<reference evidence="2" key="1">
    <citation type="journal article" date="2015" name="Nature">
        <title>Complex archaea that bridge the gap between prokaryotes and eukaryotes.</title>
        <authorList>
            <person name="Spang A."/>
            <person name="Saw J.H."/>
            <person name="Jorgensen S.L."/>
            <person name="Zaremba-Niedzwiedzka K."/>
            <person name="Martijn J."/>
            <person name="Lind A.E."/>
            <person name="van Eijk R."/>
            <person name="Schleper C."/>
            <person name="Guy L."/>
            <person name="Ettema T.J."/>
        </authorList>
    </citation>
    <scope>NUCLEOTIDE SEQUENCE</scope>
</reference>
<dbReference type="InterPro" id="IPR000601">
    <property type="entry name" value="PKD_dom"/>
</dbReference>
<proteinExistence type="predicted"/>
<evidence type="ECO:0000313" key="2">
    <source>
        <dbReference type="EMBL" id="KKL86206.1"/>
    </source>
</evidence>
<accession>A0A0F9G704</accession>
<dbReference type="SUPFAM" id="SSF49299">
    <property type="entry name" value="PKD domain"/>
    <property type="match status" value="1"/>
</dbReference>
<dbReference type="InterPro" id="IPR035986">
    <property type="entry name" value="PKD_dom_sf"/>
</dbReference>
<dbReference type="Pfam" id="PF18911">
    <property type="entry name" value="PKD_4"/>
    <property type="match status" value="1"/>
</dbReference>
<comment type="caution">
    <text evidence="2">The sequence shown here is derived from an EMBL/GenBank/DDBJ whole genome shotgun (WGS) entry which is preliminary data.</text>
</comment>
<dbReference type="PROSITE" id="PS50093">
    <property type="entry name" value="PKD"/>
    <property type="match status" value="1"/>
</dbReference>
<evidence type="ECO:0000259" key="1">
    <source>
        <dbReference type="PROSITE" id="PS50093"/>
    </source>
</evidence>
<sequence length="187" mass="21283">MAILFQYQGLAEPLFQEIPTLDKWFKELSVPVRRVPTPVNTTYNFLVEFNVSPVVTDFIGSITVGLVPLLVNFTDESIGSPNTWLWEFGIGEGTSVLQNPSHIYTTIGVFTVKLTASIGGNSDEEEKINYITTKTNIIKRPIKLYSGVKEKHPKDGWENEKYFFVEQSDPYSCIVQYWDLFVDTTNE</sequence>
<dbReference type="InterPro" id="IPR022409">
    <property type="entry name" value="PKD/Chitinase_dom"/>
</dbReference>
<dbReference type="EMBL" id="LAZR01021180">
    <property type="protein sequence ID" value="KKL86206.1"/>
    <property type="molecule type" value="Genomic_DNA"/>
</dbReference>
<dbReference type="Gene3D" id="2.60.40.10">
    <property type="entry name" value="Immunoglobulins"/>
    <property type="match status" value="1"/>
</dbReference>
<dbReference type="InterPro" id="IPR013783">
    <property type="entry name" value="Ig-like_fold"/>
</dbReference>
<gene>
    <name evidence="2" type="ORF">LCGC14_1947080</name>
</gene>